<dbReference type="SUPFAM" id="SSF47459">
    <property type="entry name" value="HLH, helix-loop-helix DNA-binding domain"/>
    <property type="match status" value="1"/>
</dbReference>
<dbReference type="Gene3D" id="4.10.280.10">
    <property type="entry name" value="Helix-loop-helix DNA-binding domain"/>
    <property type="match status" value="1"/>
</dbReference>
<dbReference type="InterPro" id="IPR036638">
    <property type="entry name" value="HLH_DNA-bd_sf"/>
</dbReference>
<dbReference type="InterPro" id="IPR011598">
    <property type="entry name" value="bHLH_dom"/>
</dbReference>
<dbReference type="Proteomes" id="UP000593562">
    <property type="component" value="Unassembled WGS sequence"/>
</dbReference>
<feature type="domain" description="BHLH" evidence="6">
    <location>
        <begin position="164"/>
        <end position="213"/>
    </location>
</feature>
<evidence type="ECO:0000256" key="4">
    <source>
        <dbReference type="ARBA" id="ARBA00023242"/>
    </source>
</evidence>
<feature type="compositionally biased region" description="Basic and acidic residues" evidence="5">
    <location>
        <begin position="86"/>
        <end position="99"/>
    </location>
</feature>
<dbReference type="PROSITE" id="PS50888">
    <property type="entry name" value="BHLH"/>
    <property type="match status" value="1"/>
</dbReference>
<comment type="caution">
    <text evidence="7">The sequence shown here is derived from an EMBL/GenBank/DDBJ whole genome shotgun (WGS) entry which is preliminary data.</text>
</comment>
<dbReference type="GO" id="GO:0046983">
    <property type="term" value="F:protein dimerization activity"/>
    <property type="evidence" value="ECO:0007669"/>
    <property type="project" value="InterPro"/>
</dbReference>
<dbReference type="AlphaFoldDB" id="A0A7J7CD61"/>
<proteinExistence type="predicted"/>
<feature type="region of interest" description="Disordered" evidence="5">
    <location>
        <begin position="71"/>
        <end position="126"/>
    </location>
</feature>
<dbReference type="PANTHER" id="PTHR46807">
    <property type="entry name" value="TRANSCRIPTION FACTOR PIF3"/>
    <property type="match status" value="1"/>
</dbReference>
<feature type="compositionally biased region" description="Polar residues" evidence="5">
    <location>
        <begin position="100"/>
        <end position="126"/>
    </location>
</feature>
<evidence type="ECO:0000256" key="2">
    <source>
        <dbReference type="ARBA" id="ARBA00023015"/>
    </source>
</evidence>
<keyword evidence="4" id="KW-0539">Nucleus</keyword>
<name>A0A7J7CD61_TRIWF</name>
<feature type="compositionally biased region" description="Basic and acidic residues" evidence="5">
    <location>
        <begin position="165"/>
        <end position="179"/>
    </location>
</feature>
<sequence>MRSDFAKSSFHIRRCGDVAEVVLGIRPSSAENEAACPNTVRFGTLDSANHEELIRNDKCFQVQLPESVSATAKNQTIPVNNEPPDEESKAFGDGDEGKRSLTTRLSTDPSVTFSSGSLGASYDSTSSLKRSYDEYSEGFMHLSDNVEEETSMPSRTSRGSKRRRSSEAHNLSERRRREKINEKMRALQNLLPNCNKEDKASMLEEAIEYLKTLQFQLQTMSMGCFLPSMMLMGRMRQLPLQFAPMGPPPPQFLTTSPMLQARSMSVPHPPFFNPLFGMPCSSSSTQSVPMTNPFEHLGCFGILSQSNSKNQSQL</sequence>
<dbReference type="FunFam" id="4.10.280.10:FF:000004">
    <property type="entry name" value="Basic helix-loop-helix transcription factor"/>
    <property type="match status" value="1"/>
</dbReference>
<dbReference type="OrthoDB" id="690068at2759"/>
<evidence type="ECO:0000256" key="1">
    <source>
        <dbReference type="ARBA" id="ARBA00004123"/>
    </source>
</evidence>
<keyword evidence="3" id="KW-0804">Transcription</keyword>
<dbReference type="GO" id="GO:0005634">
    <property type="term" value="C:nucleus"/>
    <property type="evidence" value="ECO:0007669"/>
    <property type="project" value="UniProtKB-SubCell"/>
</dbReference>
<evidence type="ECO:0000256" key="3">
    <source>
        <dbReference type="ARBA" id="ARBA00023163"/>
    </source>
</evidence>
<dbReference type="InParanoid" id="A0A7J7CD61"/>
<dbReference type="InterPro" id="IPR044273">
    <property type="entry name" value="PIF3-like"/>
</dbReference>
<dbReference type="EMBL" id="JAAARO010000018">
    <property type="protein sequence ID" value="KAF5732042.1"/>
    <property type="molecule type" value="Genomic_DNA"/>
</dbReference>
<keyword evidence="2" id="KW-0805">Transcription regulation</keyword>
<evidence type="ECO:0000313" key="8">
    <source>
        <dbReference type="Proteomes" id="UP000593562"/>
    </source>
</evidence>
<evidence type="ECO:0000313" key="7">
    <source>
        <dbReference type="EMBL" id="KAF5732042.1"/>
    </source>
</evidence>
<keyword evidence="8" id="KW-1185">Reference proteome</keyword>
<organism evidence="7 8">
    <name type="scientific">Tripterygium wilfordii</name>
    <name type="common">Thunder God vine</name>
    <dbReference type="NCBI Taxonomy" id="458696"/>
    <lineage>
        <taxon>Eukaryota</taxon>
        <taxon>Viridiplantae</taxon>
        <taxon>Streptophyta</taxon>
        <taxon>Embryophyta</taxon>
        <taxon>Tracheophyta</taxon>
        <taxon>Spermatophyta</taxon>
        <taxon>Magnoliopsida</taxon>
        <taxon>eudicotyledons</taxon>
        <taxon>Gunneridae</taxon>
        <taxon>Pentapetalae</taxon>
        <taxon>rosids</taxon>
        <taxon>fabids</taxon>
        <taxon>Celastrales</taxon>
        <taxon>Celastraceae</taxon>
        <taxon>Tripterygium</taxon>
    </lineage>
</organism>
<dbReference type="GO" id="GO:0010017">
    <property type="term" value="P:red or far-red light signaling pathway"/>
    <property type="evidence" value="ECO:0007669"/>
    <property type="project" value="UniProtKB-ARBA"/>
</dbReference>
<evidence type="ECO:0000256" key="5">
    <source>
        <dbReference type="SAM" id="MobiDB-lite"/>
    </source>
</evidence>
<dbReference type="Pfam" id="PF00010">
    <property type="entry name" value="HLH"/>
    <property type="match status" value="1"/>
</dbReference>
<protein>
    <submittedName>
        <fullName evidence="7">Transcription factor PIF3-like isoform X1</fullName>
    </submittedName>
</protein>
<accession>A0A7J7CD61</accession>
<dbReference type="FunCoup" id="A0A7J7CD61">
    <property type="interactions" value="51"/>
</dbReference>
<dbReference type="GO" id="GO:0003700">
    <property type="term" value="F:DNA-binding transcription factor activity"/>
    <property type="evidence" value="ECO:0007669"/>
    <property type="project" value="InterPro"/>
</dbReference>
<gene>
    <name evidence="7" type="ORF">HS088_TW18G00731</name>
</gene>
<comment type="subcellular location">
    <subcellularLocation>
        <location evidence="1">Nucleus</location>
    </subcellularLocation>
</comment>
<feature type="region of interest" description="Disordered" evidence="5">
    <location>
        <begin position="142"/>
        <end position="179"/>
    </location>
</feature>
<dbReference type="PANTHER" id="PTHR46807:SF1">
    <property type="entry name" value="TRANSCRIPTION FACTOR PIF3"/>
    <property type="match status" value="1"/>
</dbReference>
<dbReference type="InterPro" id="IPR047265">
    <property type="entry name" value="PIF1-like_bHLH"/>
</dbReference>
<dbReference type="SMART" id="SM00353">
    <property type="entry name" value="HLH"/>
    <property type="match status" value="1"/>
</dbReference>
<evidence type="ECO:0000259" key="6">
    <source>
        <dbReference type="PROSITE" id="PS50888"/>
    </source>
</evidence>
<dbReference type="CDD" id="cd11445">
    <property type="entry name" value="bHLH_AtPIF_like"/>
    <property type="match status" value="1"/>
</dbReference>
<reference evidence="7 8" key="1">
    <citation type="journal article" date="2020" name="Nat. Commun.">
        <title>Genome of Tripterygium wilfordii and identification of cytochrome P450 involved in triptolide biosynthesis.</title>
        <authorList>
            <person name="Tu L."/>
            <person name="Su P."/>
            <person name="Zhang Z."/>
            <person name="Gao L."/>
            <person name="Wang J."/>
            <person name="Hu T."/>
            <person name="Zhou J."/>
            <person name="Zhang Y."/>
            <person name="Zhao Y."/>
            <person name="Liu Y."/>
            <person name="Song Y."/>
            <person name="Tong Y."/>
            <person name="Lu Y."/>
            <person name="Yang J."/>
            <person name="Xu C."/>
            <person name="Jia M."/>
            <person name="Peters R.J."/>
            <person name="Huang L."/>
            <person name="Gao W."/>
        </authorList>
    </citation>
    <scope>NUCLEOTIDE SEQUENCE [LARGE SCALE GENOMIC DNA]</scope>
    <source>
        <strain evidence="8">cv. XIE 37</strain>
        <tissue evidence="7">Leaf</tissue>
    </source>
</reference>